<reference evidence="2" key="1">
    <citation type="journal article" date="2021" name="Mol. Ecol. Resour.">
        <title>Apolygus lucorum genome provides insights into omnivorousness and mesophyll feeding.</title>
        <authorList>
            <person name="Liu Y."/>
            <person name="Liu H."/>
            <person name="Wang H."/>
            <person name="Huang T."/>
            <person name="Liu B."/>
            <person name="Yang B."/>
            <person name="Yin L."/>
            <person name="Li B."/>
            <person name="Zhang Y."/>
            <person name="Zhang S."/>
            <person name="Jiang F."/>
            <person name="Zhang X."/>
            <person name="Ren Y."/>
            <person name="Wang B."/>
            <person name="Wang S."/>
            <person name="Lu Y."/>
            <person name="Wu K."/>
            <person name="Fan W."/>
            <person name="Wang G."/>
        </authorList>
    </citation>
    <scope>NUCLEOTIDE SEQUENCE</scope>
    <source>
        <strain evidence="2">12Hb</strain>
    </source>
</reference>
<evidence type="ECO:0000313" key="2">
    <source>
        <dbReference type="EMBL" id="KAF6202868.1"/>
    </source>
</evidence>
<sequence>MEGEIEVKEEPMSDGEADEGYQVLGELVMIKQEVLIVGEEGDEEQEYNYTPDPLGDESDVLQGSAGMQERSEVGPSISLRLISTQQLLPWRRRSQGKDPGSWTPSASKDGHQLRNNLQAISFLILGPGQDGGESTSQGISDPPSISYMFSSVQPDRPQATPMLTSQQPPTWTTAAIEIISKPLADTASTAFF</sequence>
<protein>
    <submittedName>
        <fullName evidence="2">Uncharacterized protein</fullName>
    </submittedName>
</protein>
<accession>A0A8S9X3C2</accession>
<proteinExistence type="predicted"/>
<feature type="region of interest" description="Disordered" evidence="1">
    <location>
        <begin position="89"/>
        <end position="110"/>
    </location>
</feature>
<organism evidence="2 3">
    <name type="scientific">Apolygus lucorum</name>
    <name type="common">Small green plant bug</name>
    <name type="synonym">Lygocoris lucorum</name>
    <dbReference type="NCBI Taxonomy" id="248454"/>
    <lineage>
        <taxon>Eukaryota</taxon>
        <taxon>Metazoa</taxon>
        <taxon>Ecdysozoa</taxon>
        <taxon>Arthropoda</taxon>
        <taxon>Hexapoda</taxon>
        <taxon>Insecta</taxon>
        <taxon>Pterygota</taxon>
        <taxon>Neoptera</taxon>
        <taxon>Paraneoptera</taxon>
        <taxon>Hemiptera</taxon>
        <taxon>Heteroptera</taxon>
        <taxon>Panheteroptera</taxon>
        <taxon>Cimicomorpha</taxon>
        <taxon>Miridae</taxon>
        <taxon>Mirini</taxon>
        <taxon>Apolygus</taxon>
    </lineage>
</organism>
<evidence type="ECO:0000256" key="1">
    <source>
        <dbReference type="SAM" id="MobiDB-lite"/>
    </source>
</evidence>
<feature type="region of interest" description="Disordered" evidence="1">
    <location>
        <begin position="1"/>
        <end position="20"/>
    </location>
</feature>
<dbReference type="Proteomes" id="UP000466442">
    <property type="component" value="Unassembled WGS sequence"/>
</dbReference>
<feature type="region of interest" description="Disordered" evidence="1">
    <location>
        <begin position="39"/>
        <end position="76"/>
    </location>
</feature>
<gene>
    <name evidence="2" type="ORF">GE061_003274</name>
</gene>
<dbReference type="EMBL" id="WIXP02000011">
    <property type="protein sequence ID" value="KAF6202868.1"/>
    <property type="molecule type" value="Genomic_DNA"/>
</dbReference>
<feature type="compositionally biased region" description="Basic and acidic residues" evidence="1">
    <location>
        <begin position="1"/>
        <end position="11"/>
    </location>
</feature>
<comment type="caution">
    <text evidence="2">The sequence shown here is derived from an EMBL/GenBank/DDBJ whole genome shotgun (WGS) entry which is preliminary data.</text>
</comment>
<keyword evidence="3" id="KW-1185">Reference proteome</keyword>
<name>A0A8S9X3C2_APOLU</name>
<dbReference type="AlphaFoldDB" id="A0A8S9X3C2"/>
<evidence type="ECO:0000313" key="3">
    <source>
        <dbReference type="Proteomes" id="UP000466442"/>
    </source>
</evidence>